<comment type="similarity">
    <text evidence="1">Belongs to the LytR/CpsA/Psr (LCP) family.</text>
</comment>
<comment type="caution">
    <text evidence="3">The sequence shown here is derived from an EMBL/GenBank/DDBJ whole genome shotgun (WGS) entry which is preliminary data.</text>
</comment>
<dbReference type="AlphaFoldDB" id="A0A7W7W242"/>
<dbReference type="NCBIfam" id="TIGR00350">
    <property type="entry name" value="lytR_cpsA_psr"/>
    <property type="match status" value="1"/>
</dbReference>
<name>A0A7W7W242_9ACTN</name>
<sequence>MVQRRRSRARVVLRVLLALAVVLAAVVGAASWRLNLYDREIARIDDAMPEEQGRPRAAPGQNWLLVGSDWRGERAEEEQSPEEARADAIMLLHMPEDEQRGYVVSIPRDSYVPIEGHDDGKISTALEKGGPGLLTQTVEELSGVRVDHVAILDFHGFERSIDALGGVEVDVKRDVSDPSNEWSWSAGRQHMDGEEALRFVRERKGLPEGTTDRMRRQQAVLNAVGEKARSQELLRDPGQLDHLLRIASESLAVDDEVTLATLRGLAERLAAAGPERISYTSLPVARTDWVGSRNVARLDEERTGKLFTALDNGTLDQYFAEHDLGNNVDEVN</sequence>
<accession>A0A7W7W242</accession>
<dbReference type="InterPro" id="IPR004474">
    <property type="entry name" value="LytR_CpsA_psr"/>
</dbReference>
<dbReference type="Pfam" id="PF03816">
    <property type="entry name" value="LytR_cpsA_psr"/>
    <property type="match status" value="1"/>
</dbReference>
<dbReference type="PANTHER" id="PTHR33392:SF6">
    <property type="entry name" value="POLYISOPRENYL-TEICHOIC ACID--PEPTIDOGLYCAN TEICHOIC ACID TRANSFERASE TAGU"/>
    <property type="match status" value="1"/>
</dbReference>
<keyword evidence="4" id="KW-1185">Reference proteome</keyword>
<dbReference type="Gene3D" id="3.40.630.190">
    <property type="entry name" value="LCP protein"/>
    <property type="match status" value="1"/>
</dbReference>
<gene>
    <name evidence="3" type="ORF">F4561_002437</name>
</gene>
<evidence type="ECO:0000256" key="1">
    <source>
        <dbReference type="ARBA" id="ARBA00006068"/>
    </source>
</evidence>
<dbReference type="EMBL" id="JACHJT010000001">
    <property type="protein sequence ID" value="MBB4931617.1"/>
    <property type="molecule type" value="Genomic_DNA"/>
</dbReference>
<dbReference type="InterPro" id="IPR050922">
    <property type="entry name" value="LytR/CpsA/Psr_CW_biosynth"/>
</dbReference>
<dbReference type="Proteomes" id="UP000523007">
    <property type="component" value="Unassembled WGS sequence"/>
</dbReference>
<feature type="domain" description="Cell envelope-related transcriptional attenuator" evidence="2">
    <location>
        <begin position="85"/>
        <end position="229"/>
    </location>
</feature>
<reference evidence="3 4" key="1">
    <citation type="submission" date="2020-08" db="EMBL/GenBank/DDBJ databases">
        <title>Sequencing the genomes of 1000 actinobacteria strains.</title>
        <authorList>
            <person name="Klenk H.-P."/>
        </authorList>
    </citation>
    <scope>NUCLEOTIDE SEQUENCE [LARGE SCALE GENOMIC DNA]</scope>
    <source>
        <strain evidence="3 4">DSM 102030</strain>
    </source>
</reference>
<dbReference type="PANTHER" id="PTHR33392">
    <property type="entry name" value="POLYISOPRENYL-TEICHOIC ACID--PEPTIDOGLYCAN TEICHOIC ACID TRANSFERASE TAGU"/>
    <property type="match status" value="1"/>
</dbReference>
<evidence type="ECO:0000313" key="4">
    <source>
        <dbReference type="Proteomes" id="UP000523007"/>
    </source>
</evidence>
<dbReference type="RefSeq" id="WP_184578047.1">
    <property type="nucleotide sequence ID" value="NZ_JACHJT010000001.1"/>
</dbReference>
<protein>
    <submittedName>
        <fullName evidence="3">LCP family protein required for cell wall assembly</fullName>
    </submittedName>
</protein>
<evidence type="ECO:0000259" key="2">
    <source>
        <dbReference type="Pfam" id="PF03816"/>
    </source>
</evidence>
<proteinExistence type="inferred from homology"/>
<evidence type="ECO:0000313" key="3">
    <source>
        <dbReference type="EMBL" id="MBB4931617.1"/>
    </source>
</evidence>
<organism evidence="3 4">
    <name type="scientific">Lipingzhangella halophila</name>
    <dbReference type="NCBI Taxonomy" id="1783352"/>
    <lineage>
        <taxon>Bacteria</taxon>
        <taxon>Bacillati</taxon>
        <taxon>Actinomycetota</taxon>
        <taxon>Actinomycetes</taxon>
        <taxon>Streptosporangiales</taxon>
        <taxon>Nocardiopsidaceae</taxon>
        <taxon>Lipingzhangella</taxon>
    </lineage>
</organism>